<dbReference type="KEGG" id="hoh:Hoch_4910"/>
<reference evidence="2 3" key="1">
    <citation type="journal article" date="2010" name="Stand. Genomic Sci.">
        <title>Complete genome sequence of Haliangium ochraceum type strain (SMP-2).</title>
        <authorList>
            <consortium name="US DOE Joint Genome Institute (JGI-PGF)"/>
            <person name="Ivanova N."/>
            <person name="Daum C."/>
            <person name="Lang E."/>
            <person name="Abt B."/>
            <person name="Kopitz M."/>
            <person name="Saunders E."/>
            <person name="Lapidus A."/>
            <person name="Lucas S."/>
            <person name="Glavina Del Rio T."/>
            <person name="Nolan M."/>
            <person name="Tice H."/>
            <person name="Copeland A."/>
            <person name="Cheng J.F."/>
            <person name="Chen F."/>
            <person name="Bruce D."/>
            <person name="Goodwin L."/>
            <person name="Pitluck S."/>
            <person name="Mavromatis K."/>
            <person name="Pati A."/>
            <person name="Mikhailova N."/>
            <person name="Chen A."/>
            <person name="Palaniappan K."/>
            <person name="Land M."/>
            <person name="Hauser L."/>
            <person name="Chang Y.J."/>
            <person name="Jeffries C.D."/>
            <person name="Detter J.C."/>
            <person name="Brettin T."/>
            <person name="Rohde M."/>
            <person name="Goker M."/>
            <person name="Bristow J."/>
            <person name="Markowitz V."/>
            <person name="Eisen J.A."/>
            <person name="Hugenholtz P."/>
            <person name="Kyrpides N.C."/>
            <person name="Klenk H.P."/>
        </authorList>
    </citation>
    <scope>NUCLEOTIDE SEQUENCE [LARGE SCALE GENOMIC DNA]</scope>
    <source>
        <strain evidence="3">DSM 14365 / CIP 107738 / JCM 11303 / AJ 13395 / SMP-2</strain>
    </source>
</reference>
<evidence type="ECO:0000256" key="1">
    <source>
        <dbReference type="SAM" id="Phobius"/>
    </source>
</evidence>
<feature type="transmembrane region" description="Helical" evidence="1">
    <location>
        <begin position="207"/>
        <end position="226"/>
    </location>
</feature>
<feature type="transmembrane region" description="Helical" evidence="1">
    <location>
        <begin position="21"/>
        <end position="46"/>
    </location>
</feature>
<protein>
    <submittedName>
        <fullName evidence="2">Uncharacterized protein</fullName>
    </submittedName>
</protein>
<dbReference type="AlphaFoldDB" id="D0LU35"/>
<dbReference type="STRING" id="502025.Hoch_4910"/>
<feature type="transmembrane region" description="Helical" evidence="1">
    <location>
        <begin position="74"/>
        <end position="96"/>
    </location>
</feature>
<accession>D0LU35</accession>
<keyword evidence="1" id="KW-1133">Transmembrane helix</keyword>
<feature type="transmembrane region" description="Helical" evidence="1">
    <location>
        <begin position="174"/>
        <end position="195"/>
    </location>
</feature>
<sequence>MVYRPKHATSIRVLSHPLAPARAQTAALAVAGIAVGYALLSVWYFYQDFFQFLQAGTIMVADRSGFMVPTDHPLVASVLSPWRIIGAALAVALLGVSARSLWVQRPGAGALTLFSVWGVLLPQTLWYTEFMSDWHAGACLGSAIVAALLVASVPTALVFAGRHTLRDWNPAPRALRLLGLAIALAWLAFAGTQVMDRAYQFADWSDAYLAALGAVCLGALAAHGLMNLRTWALWAGIAAALAMAVVPLELASSFYMPHFAGSYVNALHSALLGSECRALMTALFPVAAIGMLSAPYLHGFVRKLRA</sequence>
<name>D0LU35_HALO1</name>
<keyword evidence="1" id="KW-0812">Transmembrane</keyword>
<evidence type="ECO:0000313" key="2">
    <source>
        <dbReference type="EMBL" id="ACY17399.1"/>
    </source>
</evidence>
<feature type="transmembrane region" description="Helical" evidence="1">
    <location>
        <begin position="233"/>
        <end position="258"/>
    </location>
</feature>
<evidence type="ECO:0000313" key="3">
    <source>
        <dbReference type="Proteomes" id="UP000001880"/>
    </source>
</evidence>
<feature type="transmembrane region" description="Helical" evidence="1">
    <location>
        <begin position="134"/>
        <end position="162"/>
    </location>
</feature>
<dbReference type="EMBL" id="CP001804">
    <property type="protein sequence ID" value="ACY17399.1"/>
    <property type="molecule type" value="Genomic_DNA"/>
</dbReference>
<keyword evidence="3" id="KW-1185">Reference proteome</keyword>
<keyword evidence="1" id="KW-0472">Membrane</keyword>
<feature type="transmembrane region" description="Helical" evidence="1">
    <location>
        <begin position="278"/>
        <end position="297"/>
    </location>
</feature>
<proteinExistence type="predicted"/>
<dbReference type="Proteomes" id="UP000001880">
    <property type="component" value="Chromosome"/>
</dbReference>
<dbReference type="HOGENOM" id="CLU_908426_0_0_7"/>
<gene>
    <name evidence="2" type="ordered locus">Hoch_4910</name>
</gene>
<organism evidence="2 3">
    <name type="scientific">Haliangium ochraceum (strain DSM 14365 / JCM 11303 / SMP-2)</name>
    <dbReference type="NCBI Taxonomy" id="502025"/>
    <lineage>
        <taxon>Bacteria</taxon>
        <taxon>Pseudomonadati</taxon>
        <taxon>Myxococcota</taxon>
        <taxon>Polyangia</taxon>
        <taxon>Haliangiales</taxon>
        <taxon>Kofleriaceae</taxon>
        <taxon>Haliangium</taxon>
    </lineage>
</organism>
<feature type="transmembrane region" description="Helical" evidence="1">
    <location>
        <begin position="108"/>
        <end position="128"/>
    </location>
</feature>